<accession>A0ABW1S9X8</accession>
<evidence type="ECO:0000256" key="4">
    <source>
        <dbReference type="ARBA" id="ARBA00022960"/>
    </source>
</evidence>
<comment type="function">
    <text evidence="8 10 11">Involved in peptidoglycan biosynthesis. Transports lipid-linked peptidoglycan precursors from the inner to the outer leaflet of the cytoplasmic membrane.</text>
</comment>
<evidence type="ECO:0000256" key="9">
    <source>
        <dbReference type="ARBA" id="ARBA00061532"/>
    </source>
</evidence>
<dbReference type="EMBL" id="JBHSSW010000009">
    <property type="protein sequence ID" value="MFC6198004.1"/>
    <property type="molecule type" value="Genomic_DNA"/>
</dbReference>
<feature type="transmembrane region" description="Helical" evidence="10">
    <location>
        <begin position="352"/>
        <end position="373"/>
    </location>
</feature>
<feature type="transmembrane region" description="Helical" evidence="10">
    <location>
        <begin position="385"/>
        <end position="405"/>
    </location>
</feature>
<evidence type="ECO:0000313" key="12">
    <source>
        <dbReference type="EMBL" id="MFC6198004.1"/>
    </source>
</evidence>
<dbReference type="PANTHER" id="PTHR47019:SF1">
    <property type="entry name" value="LIPID II FLIPPASE MURJ"/>
    <property type="match status" value="1"/>
</dbReference>
<feature type="transmembrane region" description="Helical" evidence="10">
    <location>
        <begin position="90"/>
        <end position="113"/>
    </location>
</feature>
<feature type="transmembrane region" description="Helical" evidence="10">
    <location>
        <begin position="158"/>
        <end position="179"/>
    </location>
</feature>
<evidence type="ECO:0000256" key="10">
    <source>
        <dbReference type="HAMAP-Rule" id="MF_02078"/>
    </source>
</evidence>
<comment type="similarity">
    <text evidence="9 10 11">Belongs to the MurJ/MviN family.</text>
</comment>
<feature type="transmembrane region" description="Helical" evidence="10">
    <location>
        <begin position="133"/>
        <end position="151"/>
    </location>
</feature>
<evidence type="ECO:0000256" key="5">
    <source>
        <dbReference type="ARBA" id="ARBA00022984"/>
    </source>
</evidence>
<keyword evidence="3 10" id="KW-0812">Transmembrane</keyword>
<comment type="caution">
    <text evidence="12">The sequence shown here is derived from an EMBL/GenBank/DDBJ whole genome shotgun (WGS) entry which is preliminary data.</text>
</comment>
<evidence type="ECO:0000256" key="3">
    <source>
        <dbReference type="ARBA" id="ARBA00022692"/>
    </source>
</evidence>
<dbReference type="InterPro" id="IPR051050">
    <property type="entry name" value="Lipid_II_flippase_MurJ/MviN"/>
</dbReference>
<name>A0ABW1S9X8_9PROT</name>
<dbReference type="RefSeq" id="WP_377377736.1">
    <property type="nucleotide sequence ID" value="NZ_JBHSSW010000009.1"/>
</dbReference>
<keyword evidence="2 10" id="KW-1003">Cell membrane</keyword>
<evidence type="ECO:0000256" key="1">
    <source>
        <dbReference type="ARBA" id="ARBA00004651"/>
    </source>
</evidence>
<dbReference type="PIRSF" id="PIRSF002869">
    <property type="entry name" value="MviN"/>
    <property type="match status" value="1"/>
</dbReference>
<keyword evidence="7 10" id="KW-0472">Membrane</keyword>
<evidence type="ECO:0000256" key="2">
    <source>
        <dbReference type="ARBA" id="ARBA00022475"/>
    </source>
</evidence>
<feature type="transmembrane region" description="Helical" evidence="10">
    <location>
        <begin position="310"/>
        <end position="332"/>
    </location>
</feature>
<keyword evidence="10" id="KW-0997">Cell inner membrane</keyword>
<sequence length="522" mass="55383">MSLIRNTLVQSSLTLVSRALGFLRDVLLAARIGAGPIGDAWATALMFPNLFRRIFAEGAFASAFVPTYARTLEAEGEEAAAKVASEAMRVLFAITAGLTILAQLAMPWLLLLVHGGQADDRENFELAILLTRITMPYLTCMSIAALLSGVLNSAGRFLLSAAAPTLLNICLIASAFVSVSPVVTAQAASVATLIAGLLQMLLLAWGVRRQKVNLSLIGWPRITPGVRRVFALAIPGTIAASGTQINIIVSQSLASFEVGAKSWLYYADRLYQLPLGLVGVAVGVAILPALSRAARAADIDRSRATMDEGIGLALALTFPAAAALLAAPVFLIEGFFARGAFELIDAEYSALALFHYAWGVPAFVLIKVFAPAYFAHEDTKTPMAYALTSVAINTVLGAGLFFWLSSVGRPGFPGLAIATSVAAWVNAILLFGGMLRKGWYRPGAKLLSRLLRSLIASGLMAGALLFLLQHVDTIRAITIDSRIFVTMLVILLGMAIYAVAAILTGAIRLGEIKGLVRRRAVE</sequence>
<feature type="transmembrane region" description="Helical" evidence="10">
    <location>
        <begin position="229"/>
        <end position="250"/>
    </location>
</feature>
<feature type="transmembrane region" description="Helical" evidence="10">
    <location>
        <begin position="453"/>
        <end position="471"/>
    </location>
</feature>
<keyword evidence="4 10" id="KW-0133">Cell shape</keyword>
<protein>
    <recommendedName>
        <fullName evidence="10">Probable lipid II flippase MurJ</fullName>
    </recommendedName>
</protein>
<keyword evidence="6 10" id="KW-1133">Transmembrane helix</keyword>
<dbReference type="NCBIfam" id="TIGR01695">
    <property type="entry name" value="murJ_mviN"/>
    <property type="match status" value="1"/>
</dbReference>
<reference evidence="13" key="1">
    <citation type="journal article" date="2019" name="Int. J. Syst. Evol. Microbiol.">
        <title>The Global Catalogue of Microorganisms (GCM) 10K type strain sequencing project: providing services to taxonomists for standard genome sequencing and annotation.</title>
        <authorList>
            <consortium name="The Broad Institute Genomics Platform"/>
            <consortium name="The Broad Institute Genome Sequencing Center for Infectious Disease"/>
            <person name="Wu L."/>
            <person name="Ma J."/>
        </authorList>
    </citation>
    <scope>NUCLEOTIDE SEQUENCE [LARGE SCALE GENOMIC DNA]</scope>
    <source>
        <strain evidence="13">CGMCC-1.15741</strain>
    </source>
</reference>
<evidence type="ECO:0000256" key="7">
    <source>
        <dbReference type="ARBA" id="ARBA00023136"/>
    </source>
</evidence>
<dbReference type="CDD" id="cd13123">
    <property type="entry name" value="MATE_MurJ_like"/>
    <property type="match status" value="1"/>
</dbReference>
<feature type="transmembrane region" description="Helical" evidence="10">
    <location>
        <begin position="270"/>
        <end position="290"/>
    </location>
</feature>
<feature type="transmembrane region" description="Helical" evidence="10">
    <location>
        <begin position="411"/>
        <end position="432"/>
    </location>
</feature>
<proteinExistence type="inferred from homology"/>
<dbReference type="PRINTS" id="PR01806">
    <property type="entry name" value="VIRFACTRMVIN"/>
</dbReference>
<dbReference type="InterPro" id="IPR004268">
    <property type="entry name" value="MurJ"/>
</dbReference>
<dbReference type="HAMAP" id="MF_02078">
    <property type="entry name" value="MurJ_MviN"/>
    <property type="match status" value="1"/>
</dbReference>
<dbReference type="Proteomes" id="UP001596303">
    <property type="component" value="Unassembled WGS sequence"/>
</dbReference>
<gene>
    <name evidence="10 12" type="primary">murJ</name>
    <name evidence="12" type="ORF">ACFQDM_07940</name>
</gene>
<keyword evidence="5 10" id="KW-0573">Peptidoglycan synthesis</keyword>
<evidence type="ECO:0000256" key="11">
    <source>
        <dbReference type="PIRNR" id="PIRNR002869"/>
    </source>
</evidence>
<dbReference type="Pfam" id="PF03023">
    <property type="entry name" value="MurJ"/>
    <property type="match status" value="1"/>
</dbReference>
<evidence type="ECO:0000256" key="8">
    <source>
        <dbReference type="ARBA" id="ARBA00060041"/>
    </source>
</evidence>
<evidence type="ECO:0000256" key="6">
    <source>
        <dbReference type="ARBA" id="ARBA00022989"/>
    </source>
</evidence>
<dbReference type="PANTHER" id="PTHR47019">
    <property type="entry name" value="LIPID II FLIPPASE MURJ"/>
    <property type="match status" value="1"/>
</dbReference>
<comment type="pathway">
    <text evidence="10">Cell wall biogenesis; peptidoglycan biosynthesis.</text>
</comment>
<evidence type="ECO:0000313" key="13">
    <source>
        <dbReference type="Proteomes" id="UP001596303"/>
    </source>
</evidence>
<keyword evidence="10 11" id="KW-0813">Transport</keyword>
<keyword evidence="10 11" id="KW-0961">Cell wall biogenesis/degradation</keyword>
<feature type="transmembrane region" description="Helical" evidence="10">
    <location>
        <begin position="483"/>
        <end position="509"/>
    </location>
</feature>
<feature type="transmembrane region" description="Helical" evidence="10">
    <location>
        <begin position="185"/>
        <end position="208"/>
    </location>
</feature>
<organism evidence="12 13">
    <name type="scientific">Ponticaulis profundi</name>
    <dbReference type="NCBI Taxonomy" id="2665222"/>
    <lineage>
        <taxon>Bacteria</taxon>
        <taxon>Pseudomonadati</taxon>
        <taxon>Pseudomonadota</taxon>
        <taxon>Alphaproteobacteria</taxon>
        <taxon>Hyphomonadales</taxon>
        <taxon>Hyphomonadaceae</taxon>
        <taxon>Ponticaulis</taxon>
    </lineage>
</organism>
<keyword evidence="13" id="KW-1185">Reference proteome</keyword>
<comment type="subcellular location">
    <subcellularLocation>
        <location evidence="10">Cell inner membrane</location>
        <topology evidence="10">Multi-pass membrane protein</topology>
    </subcellularLocation>
    <subcellularLocation>
        <location evidence="1">Cell membrane</location>
        <topology evidence="1">Multi-pass membrane protein</topology>
    </subcellularLocation>
</comment>